<dbReference type="GO" id="GO:0071949">
    <property type="term" value="F:FAD binding"/>
    <property type="evidence" value="ECO:0007669"/>
    <property type="project" value="InterPro"/>
</dbReference>
<keyword evidence="10" id="KW-1185">Reference proteome</keyword>
<dbReference type="Gene3D" id="3.40.30.20">
    <property type="match status" value="1"/>
</dbReference>
<sequence>MSANVLIEQDPPVGFLYTSSVHVQLVHNSKGLSLALLLLRSGLTVRILEKETHFHDGERGTGLQPRTLELYKFLGVLPEILNHSATSPRNVQYFSSPDDGKPPQLAPFLEILDNTPAKPMMNGRTLGQNRHEKLLRDQIFKDFGVKVELGTEFRSFEQHSDGVVASVVRIADSQEVEEKIAASWLVGADGARSAVRKQTGLSFVGESVSEMALVTGDIHVLEGSIKQEQPDGWMVWGSLGSGTAMKKGIFSTMPSTGTEPVQFLHSAPQRGQGGRDIFQPWNVDRSHPRNDREKRYPIWRISVGGSMEYRPNIRMVDKFGNGRVFVAGDAAHVHSPTGGQGMNSGIQDSFNLAWKLALVHKGLAPRSLLDSYSDERLPVIASILNETTELFRKEFAGAQVGQTPTTMFRGFELRQFGINYRGSSLTLDEVFGDKNEAVDSYRSGDDGTVRAGDRAPDAPGLTRLSSDNPDTQAVAIFELLNTLQHTALIFPGSSGDKFATDMLNCLCEYPSNVVKTVILLSESASSSTVYAESDADAVLVDTKGYAYTHYGVSQDTPMVVIVRPDGYIGALVTSGKKEICQYFAGILA</sequence>
<feature type="region of interest" description="Disordered" evidence="6">
    <location>
        <begin position="442"/>
        <end position="467"/>
    </location>
</feature>
<evidence type="ECO:0000313" key="9">
    <source>
        <dbReference type="EMBL" id="KAF5375305.1"/>
    </source>
</evidence>
<evidence type="ECO:0000256" key="4">
    <source>
        <dbReference type="ARBA" id="ARBA00022827"/>
    </source>
</evidence>
<dbReference type="Pfam" id="PF07976">
    <property type="entry name" value="Phe_hydrox_dim"/>
    <property type="match status" value="1"/>
</dbReference>
<evidence type="ECO:0000256" key="1">
    <source>
        <dbReference type="ARBA" id="ARBA00001974"/>
    </source>
</evidence>
<dbReference type="Gene3D" id="3.50.50.60">
    <property type="entry name" value="FAD/NAD(P)-binding domain"/>
    <property type="match status" value="1"/>
</dbReference>
<dbReference type="GO" id="GO:0016709">
    <property type="term" value="F:oxidoreductase activity, acting on paired donors, with incorporation or reduction of molecular oxygen, NAD(P)H as one donor, and incorporation of one atom of oxygen"/>
    <property type="evidence" value="ECO:0007669"/>
    <property type="project" value="UniProtKB-ARBA"/>
</dbReference>
<comment type="cofactor">
    <cofactor evidence="1">
        <name>FAD</name>
        <dbReference type="ChEBI" id="CHEBI:57692"/>
    </cofactor>
</comment>
<protein>
    <recommendedName>
        <fullName evidence="11">FAD-binding domain-containing protein</fullName>
    </recommendedName>
</protein>
<dbReference type="InterPro" id="IPR036188">
    <property type="entry name" value="FAD/NAD-bd_sf"/>
</dbReference>
<dbReference type="SUPFAM" id="SSF52833">
    <property type="entry name" value="Thioredoxin-like"/>
    <property type="match status" value="1"/>
</dbReference>
<evidence type="ECO:0000313" key="10">
    <source>
        <dbReference type="Proteomes" id="UP000518752"/>
    </source>
</evidence>
<dbReference type="PANTHER" id="PTHR43004:SF19">
    <property type="entry name" value="BINDING MONOOXYGENASE, PUTATIVE (JCVI)-RELATED"/>
    <property type="match status" value="1"/>
</dbReference>
<name>A0A8H5LZ32_9AGAR</name>
<dbReference type="InterPro" id="IPR036249">
    <property type="entry name" value="Thioredoxin-like_sf"/>
</dbReference>
<proteinExistence type="inferred from homology"/>
<dbReference type="Pfam" id="PF01494">
    <property type="entry name" value="FAD_binding_3"/>
    <property type="match status" value="1"/>
</dbReference>
<dbReference type="SUPFAM" id="SSF51905">
    <property type="entry name" value="FAD/NAD(P)-binding domain"/>
    <property type="match status" value="1"/>
</dbReference>
<dbReference type="OrthoDB" id="2690153at2759"/>
<dbReference type="Gene3D" id="3.30.9.10">
    <property type="entry name" value="D-Amino Acid Oxidase, subunit A, domain 2"/>
    <property type="match status" value="1"/>
</dbReference>
<feature type="region of interest" description="Disordered" evidence="6">
    <location>
        <begin position="267"/>
        <end position="286"/>
    </location>
</feature>
<keyword evidence="3" id="KW-0285">Flavoprotein</keyword>
<comment type="caution">
    <text evidence="9">The sequence shown here is derived from an EMBL/GenBank/DDBJ whole genome shotgun (WGS) entry which is preliminary data.</text>
</comment>
<dbReference type="EMBL" id="JAACJN010000098">
    <property type="protein sequence ID" value="KAF5375305.1"/>
    <property type="molecule type" value="Genomic_DNA"/>
</dbReference>
<dbReference type="InterPro" id="IPR002938">
    <property type="entry name" value="FAD-bd"/>
</dbReference>
<reference evidence="9 10" key="1">
    <citation type="journal article" date="2020" name="ISME J.">
        <title>Uncovering the hidden diversity of litter-decomposition mechanisms in mushroom-forming fungi.</title>
        <authorList>
            <person name="Floudas D."/>
            <person name="Bentzer J."/>
            <person name="Ahren D."/>
            <person name="Johansson T."/>
            <person name="Persson P."/>
            <person name="Tunlid A."/>
        </authorList>
    </citation>
    <scope>NUCLEOTIDE SEQUENCE [LARGE SCALE GENOMIC DNA]</scope>
    <source>
        <strain evidence="9 10">CBS 406.79</strain>
    </source>
</reference>
<feature type="domain" description="Phenol hydroxylase-like C-terminal dimerisation" evidence="8">
    <location>
        <begin position="527"/>
        <end position="587"/>
    </location>
</feature>
<gene>
    <name evidence="9" type="ORF">D9757_009663</name>
</gene>
<dbReference type="PANTHER" id="PTHR43004">
    <property type="entry name" value="TRK SYSTEM POTASSIUM UPTAKE PROTEIN"/>
    <property type="match status" value="1"/>
</dbReference>
<comment type="similarity">
    <text evidence="2">Belongs to the PheA/TfdB FAD monooxygenase family.</text>
</comment>
<feature type="compositionally biased region" description="Basic and acidic residues" evidence="6">
    <location>
        <begin position="442"/>
        <end position="456"/>
    </location>
</feature>
<keyword evidence="5" id="KW-0560">Oxidoreductase</keyword>
<dbReference type="Proteomes" id="UP000518752">
    <property type="component" value="Unassembled WGS sequence"/>
</dbReference>
<dbReference type="InterPro" id="IPR038220">
    <property type="entry name" value="PHOX_C_sf"/>
</dbReference>
<accession>A0A8H5LZ32</accession>
<evidence type="ECO:0000259" key="8">
    <source>
        <dbReference type="Pfam" id="PF07976"/>
    </source>
</evidence>
<evidence type="ECO:0000256" key="2">
    <source>
        <dbReference type="ARBA" id="ARBA00007801"/>
    </source>
</evidence>
<dbReference type="InterPro" id="IPR050641">
    <property type="entry name" value="RIFMO-like"/>
</dbReference>
<organism evidence="9 10">
    <name type="scientific">Collybiopsis confluens</name>
    <dbReference type="NCBI Taxonomy" id="2823264"/>
    <lineage>
        <taxon>Eukaryota</taxon>
        <taxon>Fungi</taxon>
        <taxon>Dikarya</taxon>
        <taxon>Basidiomycota</taxon>
        <taxon>Agaricomycotina</taxon>
        <taxon>Agaricomycetes</taxon>
        <taxon>Agaricomycetidae</taxon>
        <taxon>Agaricales</taxon>
        <taxon>Marasmiineae</taxon>
        <taxon>Omphalotaceae</taxon>
        <taxon>Collybiopsis</taxon>
    </lineage>
</organism>
<dbReference type="PRINTS" id="PR00420">
    <property type="entry name" value="RNGMNOXGNASE"/>
</dbReference>
<evidence type="ECO:0000256" key="6">
    <source>
        <dbReference type="SAM" id="MobiDB-lite"/>
    </source>
</evidence>
<dbReference type="InterPro" id="IPR012941">
    <property type="entry name" value="Phe_hydrox_C_dim_dom"/>
</dbReference>
<evidence type="ECO:0008006" key="11">
    <source>
        <dbReference type="Google" id="ProtNLM"/>
    </source>
</evidence>
<evidence type="ECO:0000259" key="7">
    <source>
        <dbReference type="Pfam" id="PF01494"/>
    </source>
</evidence>
<evidence type="ECO:0000256" key="3">
    <source>
        <dbReference type="ARBA" id="ARBA00022630"/>
    </source>
</evidence>
<dbReference type="AlphaFoldDB" id="A0A8H5LZ32"/>
<evidence type="ECO:0000256" key="5">
    <source>
        <dbReference type="ARBA" id="ARBA00023002"/>
    </source>
</evidence>
<feature type="domain" description="FAD-binding" evidence="7">
    <location>
        <begin position="31"/>
        <end position="385"/>
    </location>
</feature>
<keyword evidence="4" id="KW-0274">FAD</keyword>